<keyword evidence="3" id="KW-1185">Reference proteome</keyword>
<organism evidence="2 3">
    <name type="scientific">Nephila pilipes</name>
    <name type="common">Giant wood spider</name>
    <name type="synonym">Nephila maculata</name>
    <dbReference type="NCBI Taxonomy" id="299642"/>
    <lineage>
        <taxon>Eukaryota</taxon>
        <taxon>Metazoa</taxon>
        <taxon>Ecdysozoa</taxon>
        <taxon>Arthropoda</taxon>
        <taxon>Chelicerata</taxon>
        <taxon>Arachnida</taxon>
        <taxon>Araneae</taxon>
        <taxon>Araneomorphae</taxon>
        <taxon>Entelegynae</taxon>
        <taxon>Araneoidea</taxon>
        <taxon>Nephilidae</taxon>
        <taxon>Nephila</taxon>
    </lineage>
</organism>
<proteinExistence type="predicted"/>
<dbReference type="EMBL" id="BMAW01110668">
    <property type="protein sequence ID" value="GFT44304.1"/>
    <property type="molecule type" value="Genomic_DNA"/>
</dbReference>
<sequence>MKIANNLSEIDHVVVSIRTFETDDISAQEKEGLWPCQQGGRIDLAIVPTVPRPDGRPQRERRPREPHPSSTFAFAVFTPF</sequence>
<feature type="compositionally biased region" description="Basic and acidic residues" evidence="1">
    <location>
        <begin position="53"/>
        <end position="67"/>
    </location>
</feature>
<dbReference type="AlphaFoldDB" id="A0A8X6P2L4"/>
<evidence type="ECO:0000256" key="1">
    <source>
        <dbReference type="SAM" id="MobiDB-lite"/>
    </source>
</evidence>
<accession>A0A8X6P2L4</accession>
<dbReference type="Proteomes" id="UP000887013">
    <property type="component" value="Unassembled WGS sequence"/>
</dbReference>
<name>A0A8X6P2L4_NEPPI</name>
<comment type="caution">
    <text evidence="2">The sequence shown here is derived from an EMBL/GenBank/DDBJ whole genome shotgun (WGS) entry which is preliminary data.</text>
</comment>
<feature type="region of interest" description="Disordered" evidence="1">
    <location>
        <begin position="47"/>
        <end position="70"/>
    </location>
</feature>
<evidence type="ECO:0000313" key="2">
    <source>
        <dbReference type="EMBL" id="GFT44304.1"/>
    </source>
</evidence>
<gene>
    <name evidence="2" type="ORF">NPIL_45541</name>
</gene>
<protein>
    <submittedName>
        <fullName evidence="2">Uncharacterized protein</fullName>
    </submittedName>
</protein>
<evidence type="ECO:0000313" key="3">
    <source>
        <dbReference type="Proteomes" id="UP000887013"/>
    </source>
</evidence>
<reference evidence="2" key="1">
    <citation type="submission" date="2020-08" db="EMBL/GenBank/DDBJ databases">
        <title>Multicomponent nature underlies the extraordinary mechanical properties of spider dragline silk.</title>
        <authorList>
            <person name="Kono N."/>
            <person name="Nakamura H."/>
            <person name="Mori M."/>
            <person name="Yoshida Y."/>
            <person name="Ohtoshi R."/>
            <person name="Malay A.D."/>
            <person name="Moran D.A.P."/>
            <person name="Tomita M."/>
            <person name="Numata K."/>
            <person name="Arakawa K."/>
        </authorList>
    </citation>
    <scope>NUCLEOTIDE SEQUENCE</scope>
</reference>